<proteinExistence type="predicted"/>
<evidence type="ECO:0000313" key="4">
    <source>
        <dbReference type="Proteomes" id="UP001273209"/>
    </source>
</evidence>
<organism evidence="3 4">
    <name type="scientific">Trichoderma aggressivum f. europaeum</name>
    <dbReference type="NCBI Taxonomy" id="173218"/>
    <lineage>
        <taxon>Eukaryota</taxon>
        <taxon>Fungi</taxon>
        <taxon>Dikarya</taxon>
        <taxon>Ascomycota</taxon>
        <taxon>Pezizomycotina</taxon>
        <taxon>Sordariomycetes</taxon>
        <taxon>Hypocreomycetidae</taxon>
        <taxon>Hypocreales</taxon>
        <taxon>Hypocreaceae</taxon>
        <taxon>Trichoderma</taxon>
    </lineage>
</organism>
<keyword evidence="2" id="KW-0812">Transmembrane</keyword>
<dbReference type="RefSeq" id="XP_062751302.1">
    <property type="nucleotide sequence ID" value="XM_062904722.1"/>
</dbReference>
<feature type="compositionally biased region" description="Low complexity" evidence="1">
    <location>
        <begin position="88"/>
        <end position="97"/>
    </location>
</feature>
<sequence>MFPSSFVALPEDGCSPGTTFYSCVANKFRGCCSTDPCALHSCPDTFGSLKDPKDDGKDDDSLTTSEPNSDEATSTPTEVDQNQQVTETTSSTTKKSSVVMTDSGITHTIPNNSIVTITRHTTITTGRPSTSTSDLVDTASTRSGTPITASTTATFTGVPPSSPANDNSTASPSGAPGASPLSTGAIVGIAVGGAVLIAIAVVLMLALARHKKRRGSETDSVLRHDNGRDDAVDEKHFPHNGPTHADGTQGSSDPFAPFGGRADQPEDPYRPASGAFEMDGSSAAPVELPAVSASDLDKADRKASRLEPVQEVNSTDPRANLTSVPTDDGQPVMDVIWHILTMKSDVDTAML</sequence>
<reference evidence="3" key="1">
    <citation type="submission" date="2023-11" db="EMBL/GenBank/DDBJ databases">
        <title>The genome sequences of three competitors of mushroom-forming fungi.</title>
        <authorList>
            <person name="Beijen E."/>
            <person name="Ohm R.A."/>
        </authorList>
    </citation>
    <scope>NUCLEOTIDE SEQUENCE</scope>
    <source>
        <strain evidence="3">CBS 100526</strain>
    </source>
</reference>
<name>A0AAE1I684_9HYPO</name>
<dbReference type="GeneID" id="87924627"/>
<dbReference type="Proteomes" id="UP001273209">
    <property type="component" value="Unassembled WGS sequence"/>
</dbReference>
<feature type="region of interest" description="Disordered" evidence="1">
    <location>
        <begin position="210"/>
        <end position="280"/>
    </location>
</feature>
<keyword evidence="4" id="KW-1185">Reference proteome</keyword>
<evidence type="ECO:0000256" key="1">
    <source>
        <dbReference type="SAM" id="MobiDB-lite"/>
    </source>
</evidence>
<feature type="region of interest" description="Disordered" evidence="1">
    <location>
        <begin position="294"/>
        <end position="327"/>
    </location>
</feature>
<feature type="region of interest" description="Disordered" evidence="1">
    <location>
        <begin position="48"/>
        <end position="105"/>
    </location>
</feature>
<accession>A0AAE1I684</accession>
<feature type="compositionally biased region" description="Basic and acidic residues" evidence="1">
    <location>
        <begin position="295"/>
        <end position="305"/>
    </location>
</feature>
<gene>
    <name evidence="3" type="ORF">Triagg1_9732</name>
</gene>
<feature type="compositionally biased region" description="Polar residues" evidence="1">
    <location>
        <begin position="62"/>
        <end position="87"/>
    </location>
</feature>
<feature type="transmembrane region" description="Helical" evidence="2">
    <location>
        <begin position="185"/>
        <end position="208"/>
    </location>
</feature>
<feature type="compositionally biased region" description="Low complexity" evidence="1">
    <location>
        <begin position="120"/>
        <end position="133"/>
    </location>
</feature>
<comment type="caution">
    <text evidence="3">The sequence shown here is derived from an EMBL/GenBank/DDBJ whole genome shotgun (WGS) entry which is preliminary data.</text>
</comment>
<evidence type="ECO:0000256" key="2">
    <source>
        <dbReference type="SAM" id="Phobius"/>
    </source>
</evidence>
<feature type="region of interest" description="Disordered" evidence="1">
    <location>
        <begin position="120"/>
        <end position="177"/>
    </location>
</feature>
<evidence type="ECO:0000313" key="3">
    <source>
        <dbReference type="EMBL" id="KAK4062734.1"/>
    </source>
</evidence>
<feature type="compositionally biased region" description="Low complexity" evidence="1">
    <location>
        <begin position="168"/>
        <end position="177"/>
    </location>
</feature>
<dbReference type="CDD" id="cd21699">
    <property type="entry name" value="JMTM_APP_like"/>
    <property type="match status" value="1"/>
</dbReference>
<dbReference type="EMBL" id="JAWRVG010000058">
    <property type="protein sequence ID" value="KAK4062734.1"/>
    <property type="molecule type" value="Genomic_DNA"/>
</dbReference>
<feature type="compositionally biased region" description="Low complexity" evidence="1">
    <location>
        <begin position="143"/>
        <end position="157"/>
    </location>
</feature>
<keyword evidence="2" id="KW-1133">Transmembrane helix</keyword>
<feature type="compositionally biased region" description="Basic and acidic residues" evidence="1">
    <location>
        <begin position="50"/>
        <end position="60"/>
    </location>
</feature>
<keyword evidence="2" id="KW-0472">Membrane</keyword>
<feature type="compositionally biased region" description="Polar residues" evidence="1">
    <location>
        <begin position="311"/>
        <end position="325"/>
    </location>
</feature>
<feature type="compositionally biased region" description="Basic and acidic residues" evidence="1">
    <location>
        <begin position="215"/>
        <end position="237"/>
    </location>
</feature>
<dbReference type="AlphaFoldDB" id="A0AAE1I684"/>
<protein>
    <submittedName>
        <fullName evidence="3">Uncharacterized protein</fullName>
    </submittedName>
</protein>